<protein>
    <submittedName>
        <fullName evidence="1">Uncharacterized protein</fullName>
    </submittedName>
</protein>
<dbReference type="RefSeq" id="WP_238895831.1">
    <property type="nucleotide sequence ID" value="NZ_JAKOGG010000004.1"/>
</dbReference>
<reference evidence="1 2" key="1">
    <citation type="submission" date="2022-02" db="EMBL/GenBank/DDBJ databases">
        <authorList>
            <person name="Zhuang L."/>
        </authorList>
    </citation>
    <scope>NUCLEOTIDE SEQUENCE [LARGE SCALE GENOMIC DNA]</scope>
    <source>
        <strain evidence="1 2">C32</strain>
    </source>
</reference>
<comment type="caution">
    <text evidence="1">The sequence shown here is derived from an EMBL/GenBank/DDBJ whole genome shotgun (WGS) entry which is preliminary data.</text>
</comment>
<organism evidence="1 2">
    <name type="scientific">Shewanella electrica</name>
    <dbReference type="NCBI Taxonomy" id="515560"/>
    <lineage>
        <taxon>Bacteria</taxon>
        <taxon>Pseudomonadati</taxon>
        <taxon>Pseudomonadota</taxon>
        <taxon>Gammaproteobacteria</taxon>
        <taxon>Alteromonadales</taxon>
        <taxon>Shewanellaceae</taxon>
        <taxon>Shewanella</taxon>
    </lineage>
</organism>
<gene>
    <name evidence="1" type="ORF">L9G74_08300</name>
</gene>
<evidence type="ECO:0000313" key="2">
    <source>
        <dbReference type="Proteomes" id="UP001201549"/>
    </source>
</evidence>
<sequence>MRELLTHPSTSEFTQGSIFEGLKVNNDRSPTNAIVITARCDIANEKARNILCLPIYKAKNWLENQGEELVFRRIEEKLKNKLNIELGKLNISYEILPIYPTESILELVNKNANKKNTDEVKKLIFMFKEKKCDYTLDFVLNARKSLSSTLINNTENSIYFLEQTNLNEALEPYVVDLVNPTSIPFQLAKRLKKGITHLSDMDKQYLCMQGKEITYTAILKSPYIEHLLQKFSNFYSRIGTEDLEPESIEFLKEKLNEI</sequence>
<accession>A0ABT2FJC7</accession>
<proteinExistence type="predicted"/>
<dbReference type="Proteomes" id="UP001201549">
    <property type="component" value="Unassembled WGS sequence"/>
</dbReference>
<dbReference type="EMBL" id="JAKOGG010000004">
    <property type="protein sequence ID" value="MCS4556436.1"/>
    <property type="molecule type" value="Genomic_DNA"/>
</dbReference>
<reference evidence="2" key="2">
    <citation type="submission" date="2023-07" db="EMBL/GenBank/DDBJ databases">
        <title>Shewanella mangrovi sp. nov., an acetaldehyde- degrading bacterium isolated from mangrove sediment.</title>
        <authorList>
            <person name="Liu Y."/>
        </authorList>
    </citation>
    <scope>NUCLEOTIDE SEQUENCE [LARGE SCALE GENOMIC DNA]</scope>
    <source>
        <strain evidence="2">C32</strain>
    </source>
</reference>
<evidence type="ECO:0000313" key="1">
    <source>
        <dbReference type="EMBL" id="MCS4556436.1"/>
    </source>
</evidence>
<name>A0ABT2FJC7_9GAMM</name>
<keyword evidence="2" id="KW-1185">Reference proteome</keyword>